<name>A0A4R6SLP7_LABRH</name>
<dbReference type="PANTHER" id="PTHR46623:SF6">
    <property type="entry name" value="ALPHA_BETA-HYDROLASES SUPERFAMILY PROTEIN"/>
    <property type="match status" value="1"/>
</dbReference>
<dbReference type="InterPro" id="IPR002925">
    <property type="entry name" value="Dienelactn_hydro"/>
</dbReference>
<dbReference type="OrthoDB" id="188362at2"/>
<dbReference type="PANTHER" id="PTHR46623">
    <property type="entry name" value="CARBOXYMETHYLENEBUTENOLIDASE-RELATED"/>
    <property type="match status" value="1"/>
</dbReference>
<organism evidence="3 4">
    <name type="scientific">Labedaea rhizosphaerae</name>
    <dbReference type="NCBI Taxonomy" id="598644"/>
    <lineage>
        <taxon>Bacteria</taxon>
        <taxon>Bacillati</taxon>
        <taxon>Actinomycetota</taxon>
        <taxon>Actinomycetes</taxon>
        <taxon>Pseudonocardiales</taxon>
        <taxon>Pseudonocardiaceae</taxon>
        <taxon>Labedaea</taxon>
    </lineage>
</organism>
<protein>
    <submittedName>
        <fullName evidence="3">Carboxymethylenebutenolidase</fullName>
    </submittedName>
</protein>
<dbReference type="SUPFAM" id="SSF53474">
    <property type="entry name" value="alpha/beta-Hydrolases"/>
    <property type="match status" value="1"/>
</dbReference>
<proteinExistence type="predicted"/>
<feature type="domain" description="Dienelactone hydrolase" evidence="2">
    <location>
        <begin position="35"/>
        <end position="239"/>
    </location>
</feature>
<sequence length="240" mass="26439">MCHSDDSRPPGPPDPGGVAEHGPLVLTAEDGNKTDAYLARPETPNGMNVVLLPDRRGKHPFYDALAQRFAEAGFTAIAFDYFGRTAGLGARTEDFDWQAHLRHVEPAHVRADAAAALGQLDGAPTFSVGFCFGGSHSWRLAASELDLAGCIGFYGKPSMVEDVLPEFHRPLLMLVAGADAATPITEFHAMEERLTEQEKPHDMHIYEGAPHSFFDVGFARWQDACADAWRRILEFTERYR</sequence>
<evidence type="ECO:0000313" key="3">
    <source>
        <dbReference type="EMBL" id="TDQ05029.1"/>
    </source>
</evidence>
<dbReference type="AlphaFoldDB" id="A0A4R6SLP7"/>
<dbReference type="RefSeq" id="WP_133847850.1">
    <property type="nucleotide sequence ID" value="NZ_SNXZ01000001.1"/>
</dbReference>
<dbReference type="Pfam" id="PF01738">
    <property type="entry name" value="DLH"/>
    <property type="match status" value="1"/>
</dbReference>
<accession>A0A4R6SLP7</accession>
<reference evidence="3 4" key="1">
    <citation type="submission" date="2019-03" db="EMBL/GenBank/DDBJ databases">
        <title>Genomic Encyclopedia of Type Strains, Phase IV (KMG-IV): sequencing the most valuable type-strain genomes for metagenomic binning, comparative biology and taxonomic classification.</title>
        <authorList>
            <person name="Goeker M."/>
        </authorList>
    </citation>
    <scope>NUCLEOTIDE SEQUENCE [LARGE SCALE GENOMIC DNA]</scope>
    <source>
        <strain evidence="3 4">DSM 45361</strain>
    </source>
</reference>
<feature type="region of interest" description="Disordered" evidence="1">
    <location>
        <begin position="1"/>
        <end position="22"/>
    </location>
</feature>
<dbReference type="Proteomes" id="UP000295444">
    <property type="component" value="Unassembled WGS sequence"/>
</dbReference>
<gene>
    <name evidence="3" type="ORF">EV186_101993</name>
</gene>
<dbReference type="InterPro" id="IPR051049">
    <property type="entry name" value="Dienelactone_hydrolase-like"/>
</dbReference>
<evidence type="ECO:0000256" key="1">
    <source>
        <dbReference type="SAM" id="MobiDB-lite"/>
    </source>
</evidence>
<dbReference type="InterPro" id="IPR029058">
    <property type="entry name" value="AB_hydrolase_fold"/>
</dbReference>
<dbReference type="EMBL" id="SNXZ01000001">
    <property type="protein sequence ID" value="TDQ05029.1"/>
    <property type="molecule type" value="Genomic_DNA"/>
</dbReference>
<evidence type="ECO:0000313" key="4">
    <source>
        <dbReference type="Proteomes" id="UP000295444"/>
    </source>
</evidence>
<dbReference type="Gene3D" id="3.40.50.1820">
    <property type="entry name" value="alpha/beta hydrolase"/>
    <property type="match status" value="1"/>
</dbReference>
<evidence type="ECO:0000259" key="2">
    <source>
        <dbReference type="Pfam" id="PF01738"/>
    </source>
</evidence>
<dbReference type="GO" id="GO:0016787">
    <property type="term" value="F:hydrolase activity"/>
    <property type="evidence" value="ECO:0007669"/>
    <property type="project" value="InterPro"/>
</dbReference>
<keyword evidence="4" id="KW-1185">Reference proteome</keyword>
<comment type="caution">
    <text evidence="3">The sequence shown here is derived from an EMBL/GenBank/DDBJ whole genome shotgun (WGS) entry which is preliminary data.</text>
</comment>